<dbReference type="WBParaSite" id="Hba_01132">
    <property type="protein sequence ID" value="Hba_01132"/>
    <property type="gene ID" value="Hba_01132"/>
</dbReference>
<feature type="transmembrane region" description="Helical" evidence="1">
    <location>
        <begin position="24"/>
        <end position="48"/>
    </location>
</feature>
<keyword evidence="2" id="KW-1185">Reference proteome</keyword>
<organism evidence="2 3">
    <name type="scientific">Heterorhabditis bacteriophora</name>
    <name type="common">Entomopathogenic nematode worm</name>
    <dbReference type="NCBI Taxonomy" id="37862"/>
    <lineage>
        <taxon>Eukaryota</taxon>
        <taxon>Metazoa</taxon>
        <taxon>Ecdysozoa</taxon>
        <taxon>Nematoda</taxon>
        <taxon>Chromadorea</taxon>
        <taxon>Rhabditida</taxon>
        <taxon>Rhabditina</taxon>
        <taxon>Rhabditomorpha</taxon>
        <taxon>Strongyloidea</taxon>
        <taxon>Heterorhabditidae</taxon>
        <taxon>Heterorhabditis</taxon>
    </lineage>
</organism>
<protein>
    <submittedName>
        <fullName evidence="3">Uncharacterized protein</fullName>
    </submittedName>
</protein>
<sequence length="98" mass="11544">MNLKKYFRKLCFTKSLLGKPMLKVYGLIGFAMILTLAVAVNFNLVFFLRNRYASFKNNNSNINIWSLTTEWQIKLDFEKFSSMIILRNPNLFTTSYNL</sequence>
<proteinExistence type="predicted"/>
<evidence type="ECO:0000313" key="2">
    <source>
        <dbReference type="Proteomes" id="UP000095283"/>
    </source>
</evidence>
<evidence type="ECO:0000313" key="3">
    <source>
        <dbReference type="WBParaSite" id="Hba_01132"/>
    </source>
</evidence>
<name>A0A1I7W906_HETBA</name>
<keyword evidence="1" id="KW-1133">Transmembrane helix</keyword>
<evidence type="ECO:0000256" key="1">
    <source>
        <dbReference type="SAM" id="Phobius"/>
    </source>
</evidence>
<keyword evidence="1" id="KW-0472">Membrane</keyword>
<dbReference type="AlphaFoldDB" id="A0A1I7W906"/>
<dbReference type="Proteomes" id="UP000095283">
    <property type="component" value="Unplaced"/>
</dbReference>
<keyword evidence="1" id="KW-0812">Transmembrane</keyword>
<reference evidence="3" key="1">
    <citation type="submission" date="2016-11" db="UniProtKB">
        <authorList>
            <consortium name="WormBaseParasite"/>
        </authorList>
    </citation>
    <scope>IDENTIFICATION</scope>
</reference>
<accession>A0A1I7W906</accession>